<organism evidence="4 5">
    <name type="scientific">Actinopolyspora biskrensis</name>
    <dbReference type="NCBI Taxonomy" id="1470178"/>
    <lineage>
        <taxon>Bacteria</taxon>
        <taxon>Bacillati</taxon>
        <taxon>Actinomycetota</taxon>
        <taxon>Actinomycetes</taxon>
        <taxon>Actinopolysporales</taxon>
        <taxon>Actinopolysporaceae</taxon>
        <taxon>Actinopolyspora</taxon>
    </lineage>
</organism>
<evidence type="ECO:0000313" key="5">
    <source>
        <dbReference type="Proteomes" id="UP000548304"/>
    </source>
</evidence>
<dbReference type="GO" id="GO:0005886">
    <property type="term" value="C:plasma membrane"/>
    <property type="evidence" value="ECO:0007669"/>
    <property type="project" value="TreeGrafter"/>
</dbReference>
<reference evidence="4 5" key="1">
    <citation type="submission" date="2020-07" db="EMBL/GenBank/DDBJ databases">
        <title>Genomic Encyclopedia of Type Strains, Phase III (KMG-III): the genomes of soil and plant-associated and newly described type strains.</title>
        <authorList>
            <person name="Whitman W."/>
        </authorList>
    </citation>
    <scope>NUCLEOTIDE SEQUENCE [LARGE SCALE GENOMIC DNA]</scope>
    <source>
        <strain evidence="4 5">CECT 8576</strain>
    </source>
</reference>
<keyword evidence="1 4" id="KW-0489">Methyltransferase</keyword>
<proteinExistence type="predicted"/>
<dbReference type="SUPFAM" id="SSF53335">
    <property type="entry name" value="S-adenosyl-L-methionine-dependent methyltransferases"/>
    <property type="match status" value="1"/>
</dbReference>
<dbReference type="AlphaFoldDB" id="A0A852YWZ2"/>
<gene>
    <name evidence="4" type="ORF">FHR84_001574</name>
</gene>
<dbReference type="GO" id="GO:0032259">
    <property type="term" value="P:methylation"/>
    <property type="evidence" value="ECO:0007669"/>
    <property type="project" value="UniProtKB-KW"/>
</dbReference>
<dbReference type="Gene3D" id="3.40.50.150">
    <property type="entry name" value="Vaccinia Virus protein VP39"/>
    <property type="match status" value="1"/>
</dbReference>
<evidence type="ECO:0000256" key="1">
    <source>
        <dbReference type="ARBA" id="ARBA00022603"/>
    </source>
</evidence>
<feature type="region of interest" description="Disordered" evidence="3">
    <location>
        <begin position="1"/>
        <end position="24"/>
    </location>
</feature>
<dbReference type="PANTHER" id="PTHR40048:SF1">
    <property type="entry name" value="RHAMNOSYL O-METHYLTRANSFERASE"/>
    <property type="match status" value="1"/>
</dbReference>
<evidence type="ECO:0000256" key="3">
    <source>
        <dbReference type="SAM" id="MobiDB-lite"/>
    </source>
</evidence>
<protein>
    <submittedName>
        <fullName evidence="4">Putative O-methyltransferase YrrM</fullName>
    </submittedName>
</protein>
<sequence length="234" mass="25242">MNRASRQRPPAGTESPDSPAVPIPPELLDVARRATGFMPEHEGRALFDAAVEYLADGVGVEIGTYCGKSTVYLGAAARRTGGTVVTVDHHRGSEEHQRGWEYHDPELVDPHSERLDTLGRFRRTMTEAGLEDHVVAVVGDSVTTASIWSTPITLLFVDGGHTESAAQADFANWAPRIREGGALLIHDVFPDPADGGRPPFHIYRRALDSGDFREVSATGSLRVLQRVGGGVDSP</sequence>
<dbReference type="GO" id="GO:0071770">
    <property type="term" value="P:DIM/DIP cell wall layer assembly"/>
    <property type="evidence" value="ECO:0007669"/>
    <property type="project" value="TreeGrafter"/>
</dbReference>
<evidence type="ECO:0000313" key="4">
    <source>
        <dbReference type="EMBL" id="NYH78252.1"/>
    </source>
</evidence>
<evidence type="ECO:0000256" key="2">
    <source>
        <dbReference type="ARBA" id="ARBA00022679"/>
    </source>
</evidence>
<keyword evidence="2 4" id="KW-0808">Transferase</keyword>
<accession>A0A852YWZ2</accession>
<keyword evidence="5" id="KW-1185">Reference proteome</keyword>
<dbReference type="EMBL" id="JACBYW010000002">
    <property type="protein sequence ID" value="NYH78252.1"/>
    <property type="molecule type" value="Genomic_DNA"/>
</dbReference>
<name>A0A852YWZ2_9ACTN</name>
<dbReference type="PANTHER" id="PTHR40048">
    <property type="entry name" value="RHAMNOSYL O-METHYLTRANSFERASE"/>
    <property type="match status" value="1"/>
</dbReference>
<dbReference type="InterPro" id="IPR029063">
    <property type="entry name" value="SAM-dependent_MTases_sf"/>
</dbReference>
<comment type="caution">
    <text evidence="4">The sequence shown here is derived from an EMBL/GenBank/DDBJ whole genome shotgun (WGS) entry which is preliminary data.</text>
</comment>
<dbReference type="Pfam" id="PF13578">
    <property type="entry name" value="Methyltransf_24"/>
    <property type="match status" value="1"/>
</dbReference>
<dbReference type="GO" id="GO:0008168">
    <property type="term" value="F:methyltransferase activity"/>
    <property type="evidence" value="ECO:0007669"/>
    <property type="project" value="UniProtKB-KW"/>
</dbReference>
<dbReference type="Proteomes" id="UP000548304">
    <property type="component" value="Unassembled WGS sequence"/>
</dbReference>